<dbReference type="InterPro" id="IPR023187">
    <property type="entry name" value="Tscrpt_reg_MarR-type_CS"/>
</dbReference>
<dbReference type="Gene3D" id="1.10.10.10">
    <property type="entry name" value="Winged helix-like DNA-binding domain superfamily/Winged helix DNA-binding domain"/>
    <property type="match status" value="1"/>
</dbReference>
<gene>
    <name evidence="5" type="ORF">MMG00_09495</name>
</gene>
<proteinExistence type="predicted"/>
<evidence type="ECO:0000313" key="5">
    <source>
        <dbReference type="EMBL" id="UNM95458.1"/>
    </source>
</evidence>
<organism evidence="5 6">
    <name type="scientific">Ignatzschineria rhizosphaerae</name>
    <dbReference type="NCBI Taxonomy" id="2923279"/>
    <lineage>
        <taxon>Bacteria</taxon>
        <taxon>Pseudomonadati</taxon>
        <taxon>Pseudomonadota</taxon>
        <taxon>Gammaproteobacteria</taxon>
        <taxon>Cardiobacteriales</taxon>
        <taxon>Ignatzschineriaceae</taxon>
        <taxon>Ignatzschineria</taxon>
    </lineage>
</organism>
<dbReference type="PROSITE" id="PS50995">
    <property type="entry name" value="HTH_MARR_2"/>
    <property type="match status" value="1"/>
</dbReference>
<protein>
    <recommendedName>
        <fullName evidence="4">HTH marR-type domain-containing protein</fullName>
    </recommendedName>
</protein>
<dbReference type="Pfam" id="PF12802">
    <property type="entry name" value="MarR_2"/>
    <property type="match status" value="1"/>
</dbReference>
<dbReference type="Proteomes" id="UP000829542">
    <property type="component" value="Chromosome"/>
</dbReference>
<evidence type="ECO:0000256" key="1">
    <source>
        <dbReference type="ARBA" id="ARBA00023015"/>
    </source>
</evidence>
<dbReference type="InterPro" id="IPR036390">
    <property type="entry name" value="WH_DNA-bd_sf"/>
</dbReference>
<dbReference type="SUPFAM" id="SSF46785">
    <property type="entry name" value="Winged helix' DNA-binding domain"/>
    <property type="match status" value="1"/>
</dbReference>
<evidence type="ECO:0000256" key="3">
    <source>
        <dbReference type="ARBA" id="ARBA00023163"/>
    </source>
</evidence>
<sequence>MAEKKDITEKPLFVSMFQEMFSLLSKLHRISEDLLSEAKSDITHSCWVILSIINREQEALSVPQIAELRSTSRQAVQRQICLLLEYGFIQPIDNPQNKRSPLYEVTEEGASYHQSLAEKIYGPWLDDIAKIMGTEDGENLLASIRQLDEALNTVAKKTEYPTK</sequence>
<dbReference type="InterPro" id="IPR036388">
    <property type="entry name" value="WH-like_DNA-bd_sf"/>
</dbReference>
<keyword evidence="2" id="KW-0238">DNA-binding</keyword>
<dbReference type="InterPro" id="IPR000835">
    <property type="entry name" value="HTH_MarR-typ"/>
</dbReference>
<keyword evidence="6" id="KW-1185">Reference proteome</keyword>
<keyword evidence="1" id="KW-0805">Transcription regulation</keyword>
<accession>A0ABY3WXX1</accession>
<name>A0ABY3WXX1_9GAMM</name>
<feature type="domain" description="HTH marR-type" evidence="4">
    <location>
        <begin position="17"/>
        <end position="149"/>
    </location>
</feature>
<evidence type="ECO:0000259" key="4">
    <source>
        <dbReference type="PROSITE" id="PS50995"/>
    </source>
</evidence>
<dbReference type="RefSeq" id="WP_242147724.1">
    <property type="nucleotide sequence ID" value="NZ_CP093379.1"/>
</dbReference>
<dbReference type="EMBL" id="CP093379">
    <property type="protein sequence ID" value="UNM95458.1"/>
    <property type="molecule type" value="Genomic_DNA"/>
</dbReference>
<evidence type="ECO:0000256" key="2">
    <source>
        <dbReference type="ARBA" id="ARBA00023125"/>
    </source>
</evidence>
<reference evidence="5 6" key="1">
    <citation type="submission" date="2022-03" db="EMBL/GenBank/DDBJ databases">
        <title>Ignatzschineria rhizosphaerae HR5S32.</title>
        <authorList>
            <person name="Sun J.Q."/>
            <person name="Feng J.Y."/>
        </authorList>
    </citation>
    <scope>NUCLEOTIDE SEQUENCE [LARGE SCALE GENOMIC DNA]</scope>
    <source>
        <strain evidence="5 6">HR5S32</strain>
    </source>
</reference>
<dbReference type="PROSITE" id="PS01117">
    <property type="entry name" value="HTH_MARR_1"/>
    <property type="match status" value="1"/>
</dbReference>
<dbReference type="SMART" id="SM00347">
    <property type="entry name" value="HTH_MARR"/>
    <property type="match status" value="1"/>
</dbReference>
<evidence type="ECO:0000313" key="6">
    <source>
        <dbReference type="Proteomes" id="UP000829542"/>
    </source>
</evidence>
<keyword evidence="3" id="KW-0804">Transcription</keyword>